<dbReference type="CTD" id="29830502"/>
<dbReference type="OrthoDB" id="6248086at2759"/>
<protein>
    <submittedName>
        <fullName evidence="2">Smp_201670</fullName>
    </submittedName>
</protein>
<reference evidence="2" key="2">
    <citation type="submission" date="2018-12" db="UniProtKB">
        <authorList>
            <consortium name="WormBaseParasite"/>
        </authorList>
    </citation>
    <scope>IDENTIFICATION</scope>
    <source>
        <strain evidence="2">Puerto Rican</strain>
    </source>
</reference>
<keyword evidence="1" id="KW-1185">Reference proteome</keyword>
<name>G4VDF8_SCHMA</name>
<dbReference type="KEGG" id="smm:Smp_201670"/>
<reference evidence="1" key="1">
    <citation type="journal article" date="2012" name="PLoS Negl. Trop. Dis.">
        <title>A systematically improved high quality genome and transcriptome of the human blood fluke Schistosoma mansoni.</title>
        <authorList>
            <person name="Protasio A.V."/>
            <person name="Tsai I.J."/>
            <person name="Babbage A."/>
            <person name="Nichol S."/>
            <person name="Hunt M."/>
            <person name="Aslett M.A."/>
            <person name="De Silva N."/>
            <person name="Velarde G.S."/>
            <person name="Anderson T.J."/>
            <person name="Clark R.C."/>
            <person name="Davidson C."/>
            <person name="Dillon G.P."/>
            <person name="Holroyd N.E."/>
            <person name="LoVerde P.T."/>
            <person name="Lloyd C."/>
            <person name="McQuillan J."/>
            <person name="Oliveira G."/>
            <person name="Otto T.D."/>
            <person name="Parker-Manuel S.J."/>
            <person name="Quail M.A."/>
            <person name="Wilson R.A."/>
            <person name="Zerlotini A."/>
            <person name="Dunne D.W."/>
            <person name="Berriman M."/>
        </authorList>
    </citation>
    <scope>NUCLEOTIDE SEQUENCE [LARGE SCALE GENOMIC DNA]</scope>
    <source>
        <strain evidence="1">Puerto Rican</strain>
    </source>
</reference>
<dbReference type="InParanoid" id="G4VDF8"/>
<dbReference type="RefSeq" id="XP_018649570.1">
    <property type="nucleotide sequence ID" value="XM_018795237.1"/>
</dbReference>
<dbReference type="Proteomes" id="UP000008854">
    <property type="component" value="Unassembled WGS sequence"/>
</dbReference>
<dbReference type="WBParaSite" id="Smp_201670.1">
    <property type="protein sequence ID" value="Smp_201670.1"/>
    <property type="gene ID" value="Smp_201670"/>
</dbReference>
<dbReference type="GeneID" id="29830502"/>
<dbReference type="AlphaFoldDB" id="G4VDF8"/>
<evidence type="ECO:0000313" key="1">
    <source>
        <dbReference type="Proteomes" id="UP000008854"/>
    </source>
</evidence>
<organism evidence="1 2">
    <name type="scientific">Schistosoma mansoni</name>
    <name type="common">Blood fluke</name>
    <dbReference type="NCBI Taxonomy" id="6183"/>
    <lineage>
        <taxon>Eukaryota</taxon>
        <taxon>Metazoa</taxon>
        <taxon>Spiralia</taxon>
        <taxon>Lophotrochozoa</taxon>
        <taxon>Platyhelminthes</taxon>
        <taxon>Trematoda</taxon>
        <taxon>Digenea</taxon>
        <taxon>Strigeidida</taxon>
        <taxon>Schistosomatoidea</taxon>
        <taxon>Schistosomatidae</taxon>
        <taxon>Schistosoma</taxon>
    </lineage>
</organism>
<proteinExistence type="predicted"/>
<sequence>MRSTCKFPSSYSNYCFRTTVFQFECFVRPKEVDFDNIHCISIAFAHSKFNHSFKIDIKVFLNTPIKLIFVFYISGNTRHVQLLYIAILLPLSTVMSYL</sequence>
<evidence type="ECO:0000313" key="2">
    <source>
        <dbReference type="WBParaSite" id="Smp_201670.1"/>
    </source>
</evidence>
<dbReference type="HOGENOM" id="CLU_2336208_0_0_1"/>
<accession>G4VDF8</accession>